<comment type="cofactor">
    <cofactor evidence="5">
        <name>Fe(2+)</name>
        <dbReference type="ChEBI" id="CHEBI:29033"/>
    </cofactor>
</comment>
<dbReference type="InterPro" id="IPR013785">
    <property type="entry name" value="Aldolase_TIM"/>
</dbReference>
<dbReference type="CDD" id="cd00429">
    <property type="entry name" value="RPE"/>
    <property type="match status" value="1"/>
</dbReference>
<evidence type="ECO:0000256" key="9">
    <source>
        <dbReference type="ARBA" id="ARBA00023235"/>
    </source>
</evidence>
<feature type="active site" description="Proton acceptor" evidence="10">
    <location>
        <position position="34"/>
    </location>
</feature>
<dbReference type="PIRSF" id="PIRSF001461">
    <property type="entry name" value="RPE"/>
    <property type="match status" value="1"/>
</dbReference>
<reference evidence="12 13" key="1">
    <citation type="submission" date="2023-03" db="EMBL/GenBank/DDBJ databases">
        <title>Novel Species.</title>
        <authorList>
            <person name="Ma S."/>
        </authorList>
    </citation>
    <scope>NUCLEOTIDE SEQUENCE [LARGE SCALE GENOMIC DNA]</scope>
    <source>
        <strain evidence="12 13">LIND6LT2</strain>
    </source>
</reference>
<dbReference type="PROSITE" id="PS01085">
    <property type="entry name" value="RIBUL_P_3_EPIMER_1"/>
    <property type="match status" value="1"/>
</dbReference>
<evidence type="ECO:0000256" key="2">
    <source>
        <dbReference type="ARBA" id="ARBA00001936"/>
    </source>
</evidence>
<evidence type="ECO:0000256" key="10">
    <source>
        <dbReference type="HAMAP-Rule" id="MF_02227"/>
    </source>
</evidence>
<comment type="catalytic activity">
    <reaction evidence="1 10 11">
        <text>D-ribulose 5-phosphate = D-xylulose 5-phosphate</text>
        <dbReference type="Rhea" id="RHEA:13677"/>
        <dbReference type="ChEBI" id="CHEBI:57737"/>
        <dbReference type="ChEBI" id="CHEBI:58121"/>
        <dbReference type="EC" id="5.1.3.1"/>
    </reaction>
</comment>
<dbReference type="HAMAP" id="MF_02227">
    <property type="entry name" value="RPE"/>
    <property type="match status" value="1"/>
</dbReference>
<comment type="cofactor">
    <cofactor evidence="10">
        <name>a divalent metal cation</name>
        <dbReference type="ChEBI" id="CHEBI:60240"/>
    </cofactor>
    <text evidence="10">Binds 1 divalent metal cation per subunit.</text>
</comment>
<dbReference type="Proteomes" id="UP001486565">
    <property type="component" value="Chromosome"/>
</dbReference>
<gene>
    <name evidence="10 12" type="primary">rpe</name>
    <name evidence="12" type="ORF">QBE51_02300</name>
</gene>
<comment type="function">
    <text evidence="10">Catalyzes the reversible epimerization of D-ribulose 5-phosphate to D-xylulose 5-phosphate.</text>
</comment>
<evidence type="ECO:0000256" key="5">
    <source>
        <dbReference type="ARBA" id="ARBA00001954"/>
    </source>
</evidence>
<comment type="similarity">
    <text evidence="6 10 11">Belongs to the ribulose-phosphate 3-epimerase family.</text>
</comment>
<feature type="binding site" evidence="10">
    <location>
        <position position="7"/>
    </location>
    <ligand>
        <name>substrate</name>
    </ligand>
</feature>
<evidence type="ECO:0000256" key="4">
    <source>
        <dbReference type="ARBA" id="ARBA00001947"/>
    </source>
</evidence>
<protein>
    <recommendedName>
        <fullName evidence="7 10">Ribulose-phosphate 3-epimerase</fullName>
        <ecNumber evidence="7 10">5.1.3.1</ecNumber>
    </recommendedName>
</protein>
<dbReference type="Pfam" id="PF00834">
    <property type="entry name" value="Ribul_P_3_epim"/>
    <property type="match status" value="1"/>
</dbReference>
<comment type="cofactor">
    <cofactor evidence="3">
        <name>Co(2+)</name>
        <dbReference type="ChEBI" id="CHEBI:48828"/>
    </cofactor>
</comment>
<dbReference type="PANTHER" id="PTHR11749">
    <property type="entry name" value="RIBULOSE-5-PHOSPHATE-3-EPIMERASE"/>
    <property type="match status" value="1"/>
</dbReference>
<feature type="binding site" evidence="10">
    <location>
        <position position="65"/>
    </location>
    <ligand>
        <name>a divalent metal cation</name>
        <dbReference type="ChEBI" id="CHEBI:60240"/>
    </ligand>
</feature>
<feature type="binding site" evidence="10">
    <location>
        <position position="65"/>
    </location>
    <ligand>
        <name>substrate</name>
    </ligand>
</feature>
<keyword evidence="13" id="KW-1185">Reference proteome</keyword>
<dbReference type="NCBIfam" id="NF004076">
    <property type="entry name" value="PRK05581.1-4"/>
    <property type="match status" value="1"/>
</dbReference>
<dbReference type="NCBIfam" id="TIGR01163">
    <property type="entry name" value="rpe"/>
    <property type="match status" value="1"/>
</dbReference>
<keyword evidence="10 11" id="KW-0119">Carbohydrate metabolism</keyword>
<comment type="cofactor">
    <cofactor evidence="2">
        <name>Mn(2+)</name>
        <dbReference type="ChEBI" id="CHEBI:29035"/>
    </cofactor>
</comment>
<evidence type="ECO:0000256" key="8">
    <source>
        <dbReference type="ARBA" id="ARBA00022723"/>
    </source>
</evidence>
<feature type="active site" description="Proton donor" evidence="10">
    <location>
        <position position="174"/>
    </location>
</feature>
<proteinExistence type="inferred from homology"/>
<keyword evidence="8 10" id="KW-0479">Metal-binding</keyword>
<dbReference type="InterPro" id="IPR000056">
    <property type="entry name" value="Ribul_P_3_epim-like"/>
</dbReference>
<comment type="cofactor">
    <cofactor evidence="4">
        <name>Zn(2+)</name>
        <dbReference type="ChEBI" id="CHEBI:29105"/>
    </cofactor>
</comment>
<accession>A0ABZ2Y7H7</accession>
<evidence type="ECO:0000256" key="7">
    <source>
        <dbReference type="ARBA" id="ARBA00013188"/>
    </source>
</evidence>
<dbReference type="RefSeq" id="WP_341877347.1">
    <property type="nucleotide sequence ID" value="NZ_CP121687.1"/>
</dbReference>
<comment type="pathway">
    <text evidence="10">Carbohydrate degradation.</text>
</comment>
<evidence type="ECO:0000256" key="6">
    <source>
        <dbReference type="ARBA" id="ARBA00009541"/>
    </source>
</evidence>
<evidence type="ECO:0000256" key="11">
    <source>
        <dbReference type="PIRNR" id="PIRNR001461"/>
    </source>
</evidence>
<dbReference type="InterPro" id="IPR026019">
    <property type="entry name" value="Ribul_P_3_epim"/>
</dbReference>
<dbReference type="InterPro" id="IPR011060">
    <property type="entry name" value="RibuloseP-bd_barrel"/>
</dbReference>
<feature type="binding site" evidence="10">
    <location>
        <begin position="174"/>
        <end position="176"/>
    </location>
    <ligand>
        <name>substrate</name>
    </ligand>
</feature>
<dbReference type="GO" id="GO:0004750">
    <property type="term" value="F:D-ribulose-phosphate 3-epimerase activity"/>
    <property type="evidence" value="ECO:0007669"/>
    <property type="project" value="UniProtKB-EC"/>
</dbReference>
<keyword evidence="9 10" id="KW-0413">Isomerase</keyword>
<evidence type="ECO:0000313" key="13">
    <source>
        <dbReference type="Proteomes" id="UP001486565"/>
    </source>
</evidence>
<dbReference type="SUPFAM" id="SSF51366">
    <property type="entry name" value="Ribulose-phoshate binding barrel"/>
    <property type="match status" value="1"/>
</dbReference>
<evidence type="ECO:0000313" key="12">
    <source>
        <dbReference type="EMBL" id="WZL70384.1"/>
    </source>
</evidence>
<evidence type="ECO:0000256" key="3">
    <source>
        <dbReference type="ARBA" id="ARBA00001941"/>
    </source>
</evidence>
<evidence type="ECO:0000256" key="1">
    <source>
        <dbReference type="ARBA" id="ARBA00001782"/>
    </source>
</evidence>
<feature type="binding site" evidence="10">
    <location>
        <position position="32"/>
    </location>
    <ligand>
        <name>a divalent metal cation</name>
        <dbReference type="ChEBI" id="CHEBI:60240"/>
    </ligand>
</feature>
<feature type="binding site" evidence="10">
    <location>
        <position position="34"/>
    </location>
    <ligand>
        <name>a divalent metal cation</name>
        <dbReference type="ChEBI" id="CHEBI:60240"/>
    </ligand>
</feature>
<dbReference type="EC" id="5.1.3.1" evidence="7 10"/>
<sequence length="222" mass="24205">MIKLAPSILSADFSQLKDAVQILDKGGAHLVHIDVMDGHFVPNITLGPPIIESLRKHTKLPFDVHLMISNPDQYLEAFHDAGADLLTVHAEACTHLHRTVQCIKNLGMKAGVALNPATDLSTLKYVLPDIDMVLIMTVNPGFGGQSFIPQCLDKIRELSAYIKENQLSVEIEIDGGANLENAEEIIKAGANILVAGSAVYNTPDPVQTIQEFLKIFNKFGDQ</sequence>
<organism evidence="12 13">
    <name type="scientific">Defluviitalea saccharophila</name>
    <dbReference type="NCBI Taxonomy" id="879970"/>
    <lineage>
        <taxon>Bacteria</taxon>
        <taxon>Bacillati</taxon>
        <taxon>Bacillota</taxon>
        <taxon>Clostridia</taxon>
        <taxon>Lachnospirales</taxon>
        <taxon>Defluviitaleaceae</taxon>
        <taxon>Defluviitalea</taxon>
    </lineage>
</organism>
<feature type="binding site" evidence="10">
    <location>
        <position position="174"/>
    </location>
    <ligand>
        <name>a divalent metal cation</name>
        <dbReference type="ChEBI" id="CHEBI:60240"/>
    </ligand>
</feature>
<dbReference type="Gene3D" id="3.20.20.70">
    <property type="entry name" value="Aldolase class I"/>
    <property type="match status" value="1"/>
</dbReference>
<dbReference type="PROSITE" id="PS01086">
    <property type="entry name" value="RIBUL_P_3_EPIMER_2"/>
    <property type="match status" value="1"/>
</dbReference>
<feature type="binding site" evidence="10">
    <location>
        <begin position="141"/>
        <end position="144"/>
    </location>
    <ligand>
        <name>substrate</name>
    </ligand>
</feature>
<name>A0ABZ2Y7H7_9FIRM</name>
<dbReference type="EMBL" id="CP121687">
    <property type="protein sequence ID" value="WZL70384.1"/>
    <property type="molecule type" value="Genomic_DNA"/>
</dbReference>
<feature type="binding site" evidence="10">
    <location>
        <begin position="196"/>
        <end position="197"/>
    </location>
    <ligand>
        <name>substrate</name>
    </ligand>
</feature>